<dbReference type="Proteomes" id="UP000709295">
    <property type="component" value="Unassembled WGS sequence"/>
</dbReference>
<dbReference type="AlphaFoldDB" id="A0A8J5M2S4"/>
<organism evidence="1 2">
    <name type="scientific">Phytophthora aleatoria</name>
    <dbReference type="NCBI Taxonomy" id="2496075"/>
    <lineage>
        <taxon>Eukaryota</taxon>
        <taxon>Sar</taxon>
        <taxon>Stramenopiles</taxon>
        <taxon>Oomycota</taxon>
        <taxon>Peronosporomycetes</taxon>
        <taxon>Peronosporales</taxon>
        <taxon>Peronosporaceae</taxon>
        <taxon>Phytophthora</taxon>
    </lineage>
</organism>
<evidence type="ECO:0000313" key="1">
    <source>
        <dbReference type="EMBL" id="KAG6947996.1"/>
    </source>
</evidence>
<dbReference type="EMBL" id="JAENGY010001627">
    <property type="protein sequence ID" value="KAG6947996.1"/>
    <property type="molecule type" value="Genomic_DNA"/>
</dbReference>
<gene>
    <name evidence="1" type="ORF">JG688_00015301</name>
</gene>
<reference evidence="1" key="1">
    <citation type="submission" date="2021-01" db="EMBL/GenBank/DDBJ databases">
        <title>Phytophthora aleatoria, a newly-described species from Pinus radiata is distinct from Phytophthora cactorum isolates based on comparative genomics.</title>
        <authorList>
            <person name="Mcdougal R."/>
            <person name="Panda P."/>
            <person name="Williams N."/>
            <person name="Studholme D.J."/>
        </authorList>
    </citation>
    <scope>NUCLEOTIDE SEQUENCE</scope>
    <source>
        <strain evidence="1">NZFS 4037</strain>
    </source>
</reference>
<keyword evidence="2" id="KW-1185">Reference proteome</keyword>
<sequence length="110" mass="12891">MGRQRYTINEKKMVAKETKIATIRAVDVKYKIDRKCIQDWVTQVIASALDKVPPKQGWPSYGLRGARDARRKHRRVTRHREIEMAANLFRTMTEQPGLILSNELVYTTYK</sequence>
<accession>A0A8J5M2S4</accession>
<protein>
    <submittedName>
        <fullName evidence="1">Uncharacterized protein</fullName>
    </submittedName>
</protein>
<name>A0A8J5M2S4_9STRA</name>
<comment type="caution">
    <text evidence="1">The sequence shown here is derived from an EMBL/GenBank/DDBJ whole genome shotgun (WGS) entry which is preliminary data.</text>
</comment>
<proteinExistence type="predicted"/>
<evidence type="ECO:0000313" key="2">
    <source>
        <dbReference type="Proteomes" id="UP000709295"/>
    </source>
</evidence>